<dbReference type="RefSeq" id="WP_184508343.1">
    <property type="nucleotide sequence ID" value="NZ_JACHBT010000026.1"/>
</dbReference>
<name>A0A7X0JFD3_9SPHN</name>
<organism evidence="1 2">
    <name type="scientific">Sphingomonas endophytica</name>
    <dbReference type="NCBI Taxonomy" id="869719"/>
    <lineage>
        <taxon>Bacteria</taxon>
        <taxon>Pseudomonadati</taxon>
        <taxon>Pseudomonadota</taxon>
        <taxon>Alphaproteobacteria</taxon>
        <taxon>Sphingomonadales</taxon>
        <taxon>Sphingomonadaceae</taxon>
        <taxon>Sphingomonas</taxon>
    </lineage>
</organism>
<dbReference type="Proteomes" id="UP000522313">
    <property type="component" value="Unassembled WGS sequence"/>
</dbReference>
<proteinExistence type="predicted"/>
<accession>A0A7X0JFD3</accession>
<reference evidence="1 2" key="2">
    <citation type="submission" date="2020-08" db="EMBL/GenBank/DDBJ databases">
        <authorList>
            <person name="Partida-Martinez L."/>
            <person name="Huntemann M."/>
            <person name="Clum A."/>
            <person name="Wang J."/>
            <person name="Palaniappan K."/>
            <person name="Ritter S."/>
            <person name="Chen I.-M."/>
            <person name="Stamatis D."/>
            <person name="Reddy T."/>
            <person name="O'Malley R."/>
            <person name="Daum C."/>
            <person name="Shapiro N."/>
            <person name="Ivanova N."/>
            <person name="Kyrpides N."/>
            <person name="Woyke T."/>
        </authorList>
    </citation>
    <scope>NUCLEOTIDE SEQUENCE [LARGE SCALE GENOMIC DNA]</scope>
    <source>
        <strain evidence="1 2">AS3.13</strain>
    </source>
</reference>
<reference evidence="1 2" key="1">
    <citation type="submission" date="2020-08" db="EMBL/GenBank/DDBJ databases">
        <title>The Agave Microbiome: Exploring the role of microbial communities in plant adaptations to desert environments.</title>
        <authorList>
            <person name="Partida-Martinez L.P."/>
        </authorList>
    </citation>
    <scope>NUCLEOTIDE SEQUENCE [LARGE SCALE GENOMIC DNA]</scope>
    <source>
        <strain evidence="1 2">AS3.13</strain>
    </source>
</reference>
<protein>
    <submittedName>
        <fullName evidence="1">AcrR family transcriptional regulator</fullName>
    </submittedName>
</protein>
<comment type="caution">
    <text evidence="1">The sequence shown here is derived from an EMBL/GenBank/DDBJ whole genome shotgun (WGS) entry which is preliminary data.</text>
</comment>
<dbReference type="AlphaFoldDB" id="A0A7X0JFD3"/>
<sequence>MDDGPPATTALAAAERLFRDGAIGEGEDIAAFLDRFAARLARAYHRGELSHAVCDSIAGDLWGLLQGLWLDGVAHRWPELFQQVHDAFEAGAYHARADGSDDPVATYTDPAIAAIVAALDGAD</sequence>
<evidence type="ECO:0000313" key="2">
    <source>
        <dbReference type="Proteomes" id="UP000522313"/>
    </source>
</evidence>
<dbReference type="EMBL" id="JACHBT010000026">
    <property type="protein sequence ID" value="MBB6506549.1"/>
    <property type="molecule type" value="Genomic_DNA"/>
</dbReference>
<gene>
    <name evidence="1" type="ORF">F4693_003553</name>
</gene>
<evidence type="ECO:0000313" key="1">
    <source>
        <dbReference type="EMBL" id="MBB6506549.1"/>
    </source>
</evidence>